<name>A0A9D9HRU7_9BACT</name>
<evidence type="ECO:0000313" key="1">
    <source>
        <dbReference type="EMBL" id="MBO8458860.1"/>
    </source>
</evidence>
<reference evidence="1" key="1">
    <citation type="submission" date="2020-10" db="EMBL/GenBank/DDBJ databases">
        <authorList>
            <person name="Gilroy R."/>
        </authorList>
    </citation>
    <scope>NUCLEOTIDE SEQUENCE</scope>
    <source>
        <strain evidence="1">G3-3990</strain>
    </source>
</reference>
<dbReference type="InterPro" id="IPR036412">
    <property type="entry name" value="HAD-like_sf"/>
</dbReference>
<dbReference type="EMBL" id="JADIMG010000004">
    <property type="protein sequence ID" value="MBO8458860.1"/>
    <property type="molecule type" value="Genomic_DNA"/>
</dbReference>
<dbReference type="InterPro" id="IPR023214">
    <property type="entry name" value="HAD_sf"/>
</dbReference>
<dbReference type="SUPFAM" id="SSF56784">
    <property type="entry name" value="HAD-like"/>
    <property type="match status" value="1"/>
</dbReference>
<proteinExistence type="predicted"/>
<comment type="caution">
    <text evidence="1">The sequence shown here is derived from an EMBL/GenBank/DDBJ whole genome shotgun (WGS) entry which is preliminary data.</text>
</comment>
<dbReference type="AlphaFoldDB" id="A0A9D9HRU7"/>
<evidence type="ECO:0000313" key="2">
    <source>
        <dbReference type="Proteomes" id="UP000823641"/>
    </source>
</evidence>
<keyword evidence="1" id="KW-0378">Hydrolase</keyword>
<dbReference type="Pfam" id="PF13419">
    <property type="entry name" value="HAD_2"/>
    <property type="match status" value="1"/>
</dbReference>
<reference evidence="1" key="2">
    <citation type="journal article" date="2021" name="PeerJ">
        <title>Extensive microbial diversity within the chicken gut microbiome revealed by metagenomics and culture.</title>
        <authorList>
            <person name="Gilroy R."/>
            <person name="Ravi A."/>
            <person name="Getino M."/>
            <person name="Pursley I."/>
            <person name="Horton D.L."/>
            <person name="Alikhan N.F."/>
            <person name="Baker D."/>
            <person name="Gharbi K."/>
            <person name="Hall N."/>
            <person name="Watson M."/>
            <person name="Adriaenssens E.M."/>
            <person name="Foster-Nyarko E."/>
            <person name="Jarju S."/>
            <person name="Secka A."/>
            <person name="Antonio M."/>
            <person name="Oren A."/>
            <person name="Chaudhuri R.R."/>
            <person name="La Ragione R."/>
            <person name="Hildebrand F."/>
            <person name="Pallen M.J."/>
        </authorList>
    </citation>
    <scope>NUCLEOTIDE SEQUENCE</scope>
    <source>
        <strain evidence="1">G3-3990</strain>
    </source>
</reference>
<dbReference type="InterPro" id="IPR041492">
    <property type="entry name" value="HAD_2"/>
</dbReference>
<accession>A0A9D9HRU7</accession>
<gene>
    <name evidence="1" type="ORF">IAA73_00780</name>
</gene>
<organism evidence="1 2">
    <name type="scientific">Candidatus Gallipaludibacter merdavium</name>
    <dbReference type="NCBI Taxonomy" id="2840839"/>
    <lineage>
        <taxon>Bacteria</taxon>
        <taxon>Pseudomonadati</taxon>
        <taxon>Bacteroidota</taxon>
        <taxon>Bacteroidia</taxon>
        <taxon>Bacteroidales</taxon>
        <taxon>Candidatus Gallipaludibacter</taxon>
    </lineage>
</organism>
<protein>
    <submittedName>
        <fullName evidence="1">HAD family hydrolase</fullName>
    </submittedName>
</protein>
<dbReference type="Gene3D" id="1.10.150.730">
    <property type="match status" value="1"/>
</dbReference>
<dbReference type="GO" id="GO:0016787">
    <property type="term" value="F:hydrolase activity"/>
    <property type="evidence" value="ECO:0007669"/>
    <property type="project" value="UniProtKB-KW"/>
</dbReference>
<dbReference type="Gene3D" id="3.40.50.1000">
    <property type="entry name" value="HAD superfamily/HAD-like"/>
    <property type="match status" value="1"/>
</dbReference>
<dbReference type="Proteomes" id="UP000823641">
    <property type="component" value="Unassembled WGS sequence"/>
</dbReference>
<sequence>MKPQKFNNVFVFDMDNTLIKTNKANNLAYAEAINLILGVKYDIDHNERFTRNKLMAIFPDLAETQFSKIVAYKERCFESYFKETELNQNLFKLLKLLHYEGLYTILLTNSHSERAISLCSYYNLTKYFVKRFFYEDCLGYKYTFLESQGYNLQNVVLYENEEDSALEAIANGINLEKIIKVEF</sequence>